<feature type="compositionally biased region" description="Low complexity" evidence="8">
    <location>
        <begin position="337"/>
        <end position="352"/>
    </location>
</feature>
<evidence type="ECO:0000256" key="4">
    <source>
        <dbReference type="ARBA" id="ARBA00022692"/>
    </source>
</evidence>
<dbReference type="GO" id="GO:0005886">
    <property type="term" value="C:plasma membrane"/>
    <property type="evidence" value="ECO:0007669"/>
    <property type="project" value="UniProtKB-SubCell"/>
</dbReference>
<dbReference type="CDD" id="cd06261">
    <property type="entry name" value="TM_PBP2"/>
    <property type="match status" value="1"/>
</dbReference>
<dbReference type="EMBL" id="FNAX01000004">
    <property type="protein sequence ID" value="SDE88619.1"/>
    <property type="molecule type" value="Genomic_DNA"/>
</dbReference>
<gene>
    <name evidence="10" type="ORF">SAMN05216260_104294</name>
</gene>
<keyword evidence="2 7" id="KW-0813">Transport</keyword>
<dbReference type="AlphaFoldDB" id="A0A1G7GKU5"/>
<accession>A0A1G7GKU5</accession>
<reference evidence="10 11" key="1">
    <citation type="submission" date="2016-10" db="EMBL/GenBank/DDBJ databases">
        <authorList>
            <person name="de Groot N.N."/>
        </authorList>
    </citation>
    <scope>NUCLEOTIDE SEQUENCE [LARGE SCALE GENOMIC DNA]</scope>
    <source>
        <strain evidence="10 11">CGMCC 4.1859</strain>
    </source>
</reference>
<keyword evidence="5 7" id="KW-1133">Transmembrane helix</keyword>
<proteinExistence type="inferred from homology"/>
<feature type="compositionally biased region" description="Basic residues" evidence="8">
    <location>
        <begin position="327"/>
        <end position="336"/>
    </location>
</feature>
<evidence type="ECO:0000256" key="3">
    <source>
        <dbReference type="ARBA" id="ARBA00022475"/>
    </source>
</evidence>
<evidence type="ECO:0000256" key="7">
    <source>
        <dbReference type="RuleBase" id="RU363032"/>
    </source>
</evidence>
<dbReference type="InterPro" id="IPR050366">
    <property type="entry name" value="BP-dependent_transpt_permease"/>
</dbReference>
<feature type="region of interest" description="Disordered" evidence="8">
    <location>
        <begin position="323"/>
        <end position="412"/>
    </location>
</feature>
<feature type="transmembrane region" description="Helical" evidence="7">
    <location>
        <begin position="40"/>
        <end position="61"/>
    </location>
</feature>
<name>A0A1G7GKU5_9ACTN</name>
<evidence type="ECO:0000313" key="11">
    <source>
        <dbReference type="Proteomes" id="UP000198614"/>
    </source>
</evidence>
<dbReference type="InterPro" id="IPR035906">
    <property type="entry name" value="MetI-like_sf"/>
</dbReference>
<comment type="subcellular location">
    <subcellularLocation>
        <location evidence="1 7">Cell membrane</location>
        <topology evidence="1 7">Multi-pass membrane protein</topology>
    </subcellularLocation>
</comment>
<feature type="compositionally biased region" description="Basic and acidic residues" evidence="8">
    <location>
        <begin position="376"/>
        <end position="412"/>
    </location>
</feature>
<dbReference type="InterPro" id="IPR000515">
    <property type="entry name" value="MetI-like"/>
</dbReference>
<keyword evidence="3" id="KW-1003">Cell membrane</keyword>
<dbReference type="Proteomes" id="UP000198614">
    <property type="component" value="Unassembled WGS sequence"/>
</dbReference>
<evidence type="ECO:0000256" key="1">
    <source>
        <dbReference type="ARBA" id="ARBA00004651"/>
    </source>
</evidence>
<feature type="transmembrane region" description="Helical" evidence="7">
    <location>
        <begin position="236"/>
        <end position="261"/>
    </location>
</feature>
<sequence>MSEALLASEASGTGPAQHAPALLAASGARRFWRRLRTQRAALVAGVVVALLVLVALAAPLLTALEGQDPTTYHPSLVDSARGGVPIGPLGGISGEHWLGVEPQTGRDLFARLVHGARVSLGVALAATVVQVAIGVLVGVAAGLGNRWLDQVLSRITDIIIAMPLMIMALALLAVVPDDFPRPVLVALVIGFVAWGGIAKIARAQTLTLKQLDHVAAARLSGWGTWRVARRELLPGLAAPVLTYAALMVPNNIAIEAALSFLGVGVRPPTPSWGEMLTSANVWYAAAPQYLLLPAAALFVTVLALTVLGDGVRTALDPRAASRLRVGTGRRREKRAAKASPAGGEAATATRTGDGSGSPREDDAVRETGTGDGSGSPREDDAVREIRTGDGPREPREPRELRELREPGKGDAV</sequence>
<protein>
    <submittedName>
        <fullName evidence="10">Peptide/nickel transport system permease protein</fullName>
    </submittedName>
</protein>
<evidence type="ECO:0000256" key="2">
    <source>
        <dbReference type="ARBA" id="ARBA00022448"/>
    </source>
</evidence>
<dbReference type="PANTHER" id="PTHR43386">
    <property type="entry name" value="OLIGOPEPTIDE TRANSPORT SYSTEM PERMEASE PROTEIN APPC"/>
    <property type="match status" value="1"/>
</dbReference>
<dbReference type="PANTHER" id="PTHR43386:SF1">
    <property type="entry name" value="D,D-DIPEPTIDE TRANSPORT SYSTEM PERMEASE PROTEIN DDPC-RELATED"/>
    <property type="match status" value="1"/>
</dbReference>
<keyword evidence="4 7" id="KW-0812">Transmembrane</keyword>
<feature type="transmembrane region" description="Helical" evidence="7">
    <location>
        <begin position="155"/>
        <end position="176"/>
    </location>
</feature>
<evidence type="ECO:0000256" key="5">
    <source>
        <dbReference type="ARBA" id="ARBA00022989"/>
    </source>
</evidence>
<dbReference type="Pfam" id="PF00528">
    <property type="entry name" value="BPD_transp_1"/>
    <property type="match status" value="1"/>
</dbReference>
<feature type="transmembrane region" description="Helical" evidence="7">
    <location>
        <begin position="182"/>
        <end position="201"/>
    </location>
</feature>
<feature type="transmembrane region" description="Helical" evidence="7">
    <location>
        <begin position="118"/>
        <end position="143"/>
    </location>
</feature>
<evidence type="ECO:0000259" key="9">
    <source>
        <dbReference type="PROSITE" id="PS50928"/>
    </source>
</evidence>
<dbReference type="Pfam" id="PF12911">
    <property type="entry name" value="OppC_N"/>
    <property type="match status" value="1"/>
</dbReference>
<feature type="transmembrane region" description="Helical" evidence="7">
    <location>
        <begin position="281"/>
        <end position="308"/>
    </location>
</feature>
<keyword evidence="6 7" id="KW-0472">Membrane</keyword>
<evidence type="ECO:0000313" key="10">
    <source>
        <dbReference type="EMBL" id="SDE88619.1"/>
    </source>
</evidence>
<evidence type="ECO:0000256" key="8">
    <source>
        <dbReference type="SAM" id="MobiDB-lite"/>
    </source>
</evidence>
<comment type="similarity">
    <text evidence="7">Belongs to the binding-protein-dependent transport system permease family.</text>
</comment>
<dbReference type="Gene3D" id="1.10.3720.10">
    <property type="entry name" value="MetI-like"/>
    <property type="match status" value="1"/>
</dbReference>
<dbReference type="OrthoDB" id="9812701at2"/>
<feature type="domain" description="ABC transmembrane type-1" evidence="9">
    <location>
        <begin position="116"/>
        <end position="308"/>
    </location>
</feature>
<dbReference type="SUPFAM" id="SSF161098">
    <property type="entry name" value="MetI-like"/>
    <property type="match status" value="1"/>
</dbReference>
<evidence type="ECO:0000256" key="6">
    <source>
        <dbReference type="ARBA" id="ARBA00023136"/>
    </source>
</evidence>
<dbReference type="PROSITE" id="PS50928">
    <property type="entry name" value="ABC_TM1"/>
    <property type="match status" value="1"/>
</dbReference>
<organism evidence="10 11">
    <name type="scientific">Streptomyces griseoaurantiacus</name>
    <dbReference type="NCBI Taxonomy" id="68213"/>
    <lineage>
        <taxon>Bacteria</taxon>
        <taxon>Bacillati</taxon>
        <taxon>Actinomycetota</taxon>
        <taxon>Actinomycetes</taxon>
        <taxon>Kitasatosporales</taxon>
        <taxon>Streptomycetaceae</taxon>
        <taxon>Streptomyces</taxon>
        <taxon>Streptomyces aurantiacus group</taxon>
    </lineage>
</organism>
<dbReference type="InterPro" id="IPR025966">
    <property type="entry name" value="OppC_N"/>
</dbReference>
<dbReference type="GO" id="GO:0055085">
    <property type="term" value="P:transmembrane transport"/>
    <property type="evidence" value="ECO:0007669"/>
    <property type="project" value="InterPro"/>
</dbReference>